<dbReference type="EMBL" id="JAZGQK010000017">
    <property type="protein sequence ID" value="MEE6261018.1"/>
    <property type="molecule type" value="Genomic_DNA"/>
</dbReference>
<name>A0ABU7RWZ5_9ACTN</name>
<keyword evidence="2" id="KW-1185">Reference proteome</keyword>
<dbReference type="Proteomes" id="UP001332243">
    <property type="component" value="Unassembled WGS sequence"/>
</dbReference>
<accession>A0ABU7RWZ5</accession>
<sequence>MAHRLIVNHAQDRNCPSCQNGWCPAVEWALWLVVTDEQTPPGGRDPVTVVARRVYLAHRARPVDGCGPCGLPACERWEIASAWLLRVGELPEIRTWRLVGTGA</sequence>
<proteinExistence type="predicted"/>
<evidence type="ECO:0000313" key="1">
    <source>
        <dbReference type="EMBL" id="MEE6261018.1"/>
    </source>
</evidence>
<evidence type="ECO:0000313" key="2">
    <source>
        <dbReference type="Proteomes" id="UP001332243"/>
    </source>
</evidence>
<reference evidence="1 2" key="1">
    <citation type="submission" date="2024-01" db="EMBL/GenBank/DDBJ databases">
        <title>Genome insights into Plantactinospora sonchi sp. nov.</title>
        <authorList>
            <person name="Wang L."/>
        </authorList>
    </citation>
    <scope>NUCLEOTIDE SEQUENCE [LARGE SCALE GENOMIC DNA]</scope>
    <source>
        <strain evidence="1 2">NEAU-QY2</strain>
    </source>
</reference>
<dbReference type="RefSeq" id="WP_331216120.1">
    <property type="nucleotide sequence ID" value="NZ_JAZGQK010000017.1"/>
</dbReference>
<evidence type="ECO:0008006" key="3">
    <source>
        <dbReference type="Google" id="ProtNLM"/>
    </source>
</evidence>
<comment type="caution">
    <text evidence="1">The sequence shown here is derived from an EMBL/GenBank/DDBJ whole genome shotgun (WGS) entry which is preliminary data.</text>
</comment>
<protein>
    <recommendedName>
        <fullName evidence="3">4Fe-4S Wbl-type domain-containing protein</fullName>
    </recommendedName>
</protein>
<gene>
    <name evidence="1" type="ORF">V1633_21275</name>
</gene>
<organism evidence="1 2">
    <name type="scientific">Plantactinospora sonchi</name>
    <dbReference type="NCBI Taxonomy" id="1544735"/>
    <lineage>
        <taxon>Bacteria</taxon>
        <taxon>Bacillati</taxon>
        <taxon>Actinomycetota</taxon>
        <taxon>Actinomycetes</taxon>
        <taxon>Micromonosporales</taxon>
        <taxon>Micromonosporaceae</taxon>
        <taxon>Plantactinospora</taxon>
    </lineage>
</organism>